<evidence type="ECO:0000256" key="2">
    <source>
        <dbReference type="ARBA" id="ARBA00010112"/>
    </source>
</evidence>
<evidence type="ECO:0000256" key="5">
    <source>
        <dbReference type="SAM" id="MobiDB-lite"/>
    </source>
</evidence>
<evidence type="ECO:0000256" key="3">
    <source>
        <dbReference type="ARBA" id="ARBA00022525"/>
    </source>
</evidence>
<dbReference type="GO" id="GO:0005576">
    <property type="term" value="C:extracellular region"/>
    <property type="evidence" value="ECO:0007669"/>
    <property type="project" value="UniProtKB-SubCell"/>
</dbReference>
<dbReference type="Pfam" id="PF01060">
    <property type="entry name" value="TTR-52"/>
    <property type="match status" value="1"/>
</dbReference>
<dbReference type="AlphaFoldDB" id="A0A6A5GT73"/>
<dbReference type="InterPro" id="IPR001534">
    <property type="entry name" value="Transthyretin-like"/>
</dbReference>
<dbReference type="RefSeq" id="XP_003090765.2">
    <property type="nucleotide sequence ID" value="XM_003090717.2"/>
</dbReference>
<name>A0A6A5GT73_CAERE</name>
<dbReference type="GO" id="GO:0009986">
    <property type="term" value="C:cell surface"/>
    <property type="evidence" value="ECO:0007669"/>
    <property type="project" value="InterPro"/>
</dbReference>
<comment type="similarity">
    <text evidence="2">Belongs to the nematode transthyretin-like family.</text>
</comment>
<organism evidence="7 8">
    <name type="scientific">Caenorhabditis remanei</name>
    <name type="common">Caenorhabditis vulgaris</name>
    <dbReference type="NCBI Taxonomy" id="31234"/>
    <lineage>
        <taxon>Eukaryota</taxon>
        <taxon>Metazoa</taxon>
        <taxon>Ecdysozoa</taxon>
        <taxon>Nematoda</taxon>
        <taxon>Chromadorea</taxon>
        <taxon>Rhabditida</taxon>
        <taxon>Rhabditina</taxon>
        <taxon>Rhabditomorpha</taxon>
        <taxon>Rhabditoidea</taxon>
        <taxon>Rhabditidae</taxon>
        <taxon>Peloderinae</taxon>
        <taxon>Caenorhabditis</taxon>
    </lineage>
</organism>
<evidence type="ECO:0000313" key="7">
    <source>
        <dbReference type="EMBL" id="KAF1757679.1"/>
    </source>
</evidence>
<dbReference type="PANTHER" id="PTHR21700:SF23">
    <property type="entry name" value="TRANSTHYRETIN-LIKE FAMILY PROTEIN"/>
    <property type="match status" value="1"/>
</dbReference>
<sequence length="213" mass="22900">MKLIVFFALFSLAAAQFGGYGRGRGGPGGQGGPGGFERGPGGFEGNTQGNELTYEAKGRLICGLTGVDKVRVVLWDRFRGRENIVYDETYTDVVGNFRLRATRNGFDGNLIQPFLTIYHDCDDAATPGLRKMTVQLPPQYTNQGSLVLKSFDVGTWNLETSFAGEELEIQGGGLGGRPIGGAFQEGNRGQFGGNREIYAHGGRTDFGESSITV</sequence>
<evidence type="ECO:0000256" key="1">
    <source>
        <dbReference type="ARBA" id="ARBA00004613"/>
    </source>
</evidence>
<keyword evidence="4 6" id="KW-0732">Signal</keyword>
<reference evidence="7 8" key="1">
    <citation type="submission" date="2019-12" db="EMBL/GenBank/DDBJ databases">
        <title>Chromosome-level assembly of the Caenorhabditis remanei genome.</title>
        <authorList>
            <person name="Teterina A.A."/>
            <person name="Willis J.H."/>
            <person name="Phillips P.C."/>
        </authorList>
    </citation>
    <scope>NUCLEOTIDE SEQUENCE [LARGE SCALE GENOMIC DNA]</scope>
    <source>
        <strain evidence="7 8">PX506</strain>
        <tissue evidence="7">Whole organism</tissue>
    </source>
</reference>
<dbReference type="Gene3D" id="2.60.40.3330">
    <property type="match status" value="1"/>
</dbReference>
<evidence type="ECO:0000256" key="6">
    <source>
        <dbReference type="SAM" id="SignalP"/>
    </source>
</evidence>
<accession>A0A6A5GT73</accession>
<evidence type="ECO:0000256" key="4">
    <source>
        <dbReference type="ARBA" id="ARBA00022729"/>
    </source>
</evidence>
<protein>
    <submittedName>
        <fullName evidence="7">Uncharacterized protein</fullName>
    </submittedName>
</protein>
<feature type="region of interest" description="Disordered" evidence="5">
    <location>
        <begin position="24"/>
        <end position="48"/>
    </location>
</feature>
<dbReference type="KEGG" id="crq:GCK72_014135"/>
<comment type="caution">
    <text evidence="7">The sequence shown here is derived from an EMBL/GenBank/DDBJ whole genome shotgun (WGS) entry which is preliminary data.</text>
</comment>
<gene>
    <name evidence="7" type="ORF">GCK72_014135</name>
</gene>
<dbReference type="GeneID" id="9823626"/>
<dbReference type="EMBL" id="WUAV01000004">
    <property type="protein sequence ID" value="KAF1757679.1"/>
    <property type="molecule type" value="Genomic_DNA"/>
</dbReference>
<dbReference type="PANTHER" id="PTHR21700">
    <property type="entry name" value="TRANSTHYRETIN-LIKE FAMILY PROTEIN-RELATED"/>
    <property type="match status" value="1"/>
</dbReference>
<comment type="subcellular location">
    <subcellularLocation>
        <location evidence="1">Secreted</location>
    </subcellularLocation>
</comment>
<dbReference type="InterPro" id="IPR038479">
    <property type="entry name" value="Transthyretin-like_sf"/>
</dbReference>
<feature type="chain" id="PRO_5025372542" evidence="6">
    <location>
        <begin position="16"/>
        <end position="213"/>
    </location>
</feature>
<feature type="signal peptide" evidence="6">
    <location>
        <begin position="1"/>
        <end position="15"/>
    </location>
</feature>
<dbReference type="Proteomes" id="UP000483820">
    <property type="component" value="Chromosome IV"/>
</dbReference>
<proteinExistence type="inferred from homology"/>
<feature type="compositionally biased region" description="Gly residues" evidence="5">
    <location>
        <begin position="24"/>
        <end position="44"/>
    </location>
</feature>
<dbReference type="CTD" id="9823626"/>
<keyword evidence="3" id="KW-0964">Secreted</keyword>
<evidence type="ECO:0000313" key="8">
    <source>
        <dbReference type="Proteomes" id="UP000483820"/>
    </source>
</evidence>